<dbReference type="InterPro" id="IPR045313">
    <property type="entry name" value="CBR1-like"/>
</dbReference>
<accession>A0A5B7TLV0</accession>
<reference evidence="5 6" key="1">
    <citation type="submission" date="2019-05" db="EMBL/GenBank/DDBJ databases">
        <title>Algicella ahnfeltiae gen. nov., sp. nov., a novel marine bacterium of the family Flavobacteriaceae isolated from a red alga.</title>
        <authorList>
            <person name="Nedashkovskaya O.I."/>
            <person name="Kukhlevskiy A.D."/>
            <person name="Kim S.-G."/>
            <person name="Zhukova N.V."/>
            <person name="Mikhailov V.V."/>
        </authorList>
    </citation>
    <scope>NUCLEOTIDE SEQUENCE [LARGE SCALE GENOMIC DNA]</scope>
    <source>
        <strain evidence="5 6">10Alg115</strain>
    </source>
</reference>
<evidence type="ECO:0000256" key="4">
    <source>
        <dbReference type="RuleBase" id="RU000363"/>
    </source>
</evidence>
<dbReference type="PROSITE" id="PS00061">
    <property type="entry name" value="ADH_SHORT"/>
    <property type="match status" value="1"/>
</dbReference>
<sequence>MKNVKTALITGANKGIGFETAKQLAALGYNVYLGSRNKINGLKAVKELNKLGFTDVDTLEIDVTNKKSIQKAKEELKTKISHLDVLVNNAGIAGEVSNLPSIDSIDNIRNVLETNFFGAVQVTQHFLELLYKSNAPRIVNVSSELGSLTLQSDPEWEFYPYKVFAYNTSKTALNSLTVMLAHEFKDSTLKINSVAPGYTATDLTNFEGERTPNMGAAVIVKYATLDTSGPTGKFFNEEGEVHW</sequence>
<dbReference type="CDD" id="cd05324">
    <property type="entry name" value="carb_red_PTCR-like_SDR_c"/>
    <property type="match status" value="1"/>
</dbReference>
<dbReference type="PRINTS" id="PR00080">
    <property type="entry name" value="SDRFAMILY"/>
</dbReference>
<dbReference type="KEGG" id="fbe:FF125_02535"/>
<evidence type="ECO:0000313" key="6">
    <source>
        <dbReference type="Proteomes" id="UP000306229"/>
    </source>
</evidence>
<dbReference type="EMBL" id="CP040749">
    <property type="protein sequence ID" value="QCX37365.1"/>
    <property type="molecule type" value="Genomic_DNA"/>
</dbReference>
<dbReference type="RefSeq" id="WP_138948303.1">
    <property type="nucleotide sequence ID" value="NZ_CP040749.1"/>
</dbReference>
<dbReference type="GO" id="GO:0016616">
    <property type="term" value="F:oxidoreductase activity, acting on the CH-OH group of donors, NAD or NADP as acceptor"/>
    <property type="evidence" value="ECO:0007669"/>
    <property type="project" value="InterPro"/>
</dbReference>
<proteinExistence type="inferred from homology"/>
<organism evidence="5 6">
    <name type="scientific">Aureibaculum algae</name>
    <dbReference type="NCBI Taxonomy" id="2584122"/>
    <lineage>
        <taxon>Bacteria</taxon>
        <taxon>Pseudomonadati</taxon>
        <taxon>Bacteroidota</taxon>
        <taxon>Flavobacteriia</taxon>
        <taxon>Flavobacteriales</taxon>
        <taxon>Flavobacteriaceae</taxon>
        <taxon>Aureibaculum</taxon>
    </lineage>
</organism>
<dbReference type="InterPro" id="IPR036291">
    <property type="entry name" value="NAD(P)-bd_dom_sf"/>
</dbReference>
<dbReference type="PRINTS" id="PR00081">
    <property type="entry name" value="GDHRDH"/>
</dbReference>
<evidence type="ECO:0000256" key="2">
    <source>
        <dbReference type="ARBA" id="ARBA00022857"/>
    </source>
</evidence>
<name>A0A5B7TLV0_9FLAO</name>
<dbReference type="AlphaFoldDB" id="A0A5B7TLV0"/>
<dbReference type="PANTHER" id="PTHR43490:SF99">
    <property type="entry name" value="SHORT-CHAIN DEHYDROGENASE_REDUCTASE"/>
    <property type="match status" value="1"/>
</dbReference>
<keyword evidence="3" id="KW-0560">Oxidoreductase</keyword>
<dbReference type="InterPro" id="IPR002347">
    <property type="entry name" value="SDR_fam"/>
</dbReference>
<evidence type="ECO:0000256" key="1">
    <source>
        <dbReference type="ARBA" id="ARBA00006484"/>
    </source>
</evidence>
<dbReference type="PANTHER" id="PTHR43490">
    <property type="entry name" value="(+)-NEOMENTHOL DEHYDROGENASE"/>
    <property type="match status" value="1"/>
</dbReference>
<dbReference type="Proteomes" id="UP000306229">
    <property type="component" value="Chromosome"/>
</dbReference>
<dbReference type="SUPFAM" id="SSF51735">
    <property type="entry name" value="NAD(P)-binding Rossmann-fold domains"/>
    <property type="match status" value="1"/>
</dbReference>
<dbReference type="OrthoDB" id="5786478at2"/>
<evidence type="ECO:0000313" key="5">
    <source>
        <dbReference type="EMBL" id="QCX37365.1"/>
    </source>
</evidence>
<keyword evidence="2" id="KW-0521">NADP</keyword>
<gene>
    <name evidence="5" type="ORF">FF125_02535</name>
</gene>
<evidence type="ECO:0000256" key="3">
    <source>
        <dbReference type="ARBA" id="ARBA00023002"/>
    </source>
</evidence>
<protein>
    <submittedName>
        <fullName evidence="5">SDR family oxidoreductase</fullName>
    </submittedName>
</protein>
<dbReference type="InterPro" id="IPR020904">
    <property type="entry name" value="Sc_DH/Rdtase_CS"/>
</dbReference>
<keyword evidence="6" id="KW-1185">Reference proteome</keyword>
<dbReference type="Pfam" id="PF00106">
    <property type="entry name" value="adh_short"/>
    <property type="match status" value="1"/>
</dbReference>
<dbReference type="Gene3D" id="3.40.50.720">
    <property type="entry name" value="NAD(P)-binding Rossmann-like Domain"/>
    <property type="match status" value="1"/>
</dbReference>
<comment type="similarity">
    <text evidence="1 4">Belongs to the short-chain dehydrogenases/reductases (SDR) family.</text>
</comment>